<evidence type="ECO:0000313" key="12">
    <source>
        <dbReference type="Proteomes" id="UP001204953"/>
    </source>
</evidence>
<dbReference type="GO" id="GO:0005886">
    <property type="term" value="C:plasma membrane"/>
    <property type="evidence" value="ECO:0007669"/>
    <property type="project" value="UniProtKB-SubCell"/>
</dbReference>
<dbReference type="InterPro" id="IPR001173">
    <property type="entry name" value="Glyco_trans_2-like"/>
</dbReference>
<gene>
    <name evidence="11" type="ORF">NJ959_14010</name>
</gene>
<evidence type="ECO:0000256" key="6">
    <source>
        <dbReference type="ARBA" id="ARBA00037281"/>
    </source>
</evidence>
<dbReference type="PANTHER" id="PTHR43646:SF2">
    <property type="entry name" value="GLYCOSYLTRANSFERASE 2-LIKE DOMAIN-CONTAINING PROTEIN"/>
    <property type="match status" value="1"/>
</dbReference>
<evidence type="ECO:0000313" key="11">
    <source>
        <dbReference type="EMBL" id="MCP2729565.1"/>
    </source>
</evidence>
<comment type="subcellular location">
    <subcellularLocation>
        <location evidence="1">Cell membrane</location>
    </subcellularLocation>
</comment>
<keyword evidence="12" id="KW-1185">Reference proteome</keyword>
<comment type="pathway">
    <text evidence="7">Carotenoid biosynthesis; staphyloxanthin biosynthesis; staphyloxanthin from farnesyl diphosphate: step 4/5.</text>
</comment>
<evidence type="ECO:0000256" key="7">
    <source>
        <dbReference type="ARBA" id="ARBA00037904"/>
    </source>
</evidence>
<comment type="caution">
    <text evidence="11">The sequence shown here is derived from an EMBL/GenBank/DDBJ whole genome shotgun (WGS) entry which is preliminary data.</text>
</comment>
<organism evidence="11 12">
    <name type="scientific">Limnofasciculus baicalensis BBK-W-15</name>
    <dbReference type="NCBI Taxonomy" id="2699891"/>
    <lineage>
        <taxon>Bacteria</taxon>
        <taxon>Bacillati</taxon>
        <taxon>Cyanobacteriota</taxon>
        <taxon>Cyanophyceae</taxon>
        <taxon>Coleofasciculales</taxon>
        <taxon>Coleofasciculaceae</taxon>
        <taxon>Limnofasciculus</taxon>
        <taxon>Limnofasciculus baicalensis</taxon>
    </lineage>
</organism>
<evidence type="ECO:0000256" key="4">
    <source>
        <dbReference type="ARBA" id="ARBA00022679"/>
    </source>
</evidence>
<keyword evidence="2" id="KW-1003">Cell membrane</keyword>
<dbReference type="PANTHER" id="PTHR43646">
    <property type="entry name" value="GLYCOSYLTRANSFERASE"/>
    <property type="match status" value="1"/>
</dbReference>
<evidence type="ECO:0000256" key="1">
    <source>
        <dbReference type="ARBA" id="ARBA00004236"/>
    </source>
</evidence>
<comment type="similarity">
    <text evidence="8">Belongs to the glycosyltransferase 2 family. CrtQ subfamily.</text>
</comment>
<evidence type="ECO:0000256" key="2">
    <source>
        <dbReference type="ARBA" id="ARBA00022475"/>
    </source>
</evidence>
<evidence type="ECO:0000256" key="9">
    <source>
        <dbReference type="ARBA" id="ARBA00040345"/>
    </source>
</evidence>
<dbReference type="Proteomes" id="UP001204953">
    <property type="component" value="Unassembled WGS sequence"/>
</dbReference>
<dbReference type="RefSeq" id="WP_254012346.1">
    <property type="nucleotide sequence ID" value="NZ_JAMZMM010000125.1"/>
</dbReference>
<dbReference type="Gene3D" id="3.90.550.10">
    <property type="entry name" value="Spore Coat Polysaccharide Biosynthesis Protein SpsA, Chain A"/>
    <property type="match status" value="1"/>
</dbReference>
<keyword evidence="5" id="KW-0472">Membrane</keyword>
<dbReference type="NCBIfam" id="TIGR04283">
    <property type="entry name" value="glyco_like_mftF"/>
    <property type="match status" value="1"/>
</dbReference>
<dbReference type="Pfam" id="PF00535">
    <property type="entry name" value="Glycos_transf_2"/>
    <property type="match status" value="1"/>
</dbReference>
<dbReference type="CDD" id="cd02522">
    <property type="entry name" value="GT_2_like_a"/>
    <property type="match status" value="1"/>
</dbReference>
<evidence type="ECO:0000259" key="10">
    <source>
        <dbReference type="Pfam" id="PF00535"/>
    </source>
</evidence>
<comment type="function">
    <text evidence="6">Catalyzes the glycosylation of 4,4'-diaponeurosporenoate, i.e. the esterification of glucose at the C1'' position with the carboxyl group of 4,4'-diaponeurosporenic acid, to form glycosyl-4,4'-diaponeurosporenoate. This is a step in the biosynthesis of staphyloxanthin, an orange pigment present in most staphylococci strains.</text>
</comment>
<evidence type="ECO:0000256" key="3">
    <source>
        <dbReference type="ARBA" id="ARBA00022676"/>
    </source>
</evidence>
<evidence type="ECO:0000256" key="5">
    <source>
        <dbReference type="ARBA" id="ARBA00023136"/>
    </source>
</evidence>
<sequence length="233" mass="25894">MKMAKISIIIPVLNEAIAISTVIKRLGDASDVEIIVVDGGSQDETVNIAKSFSVKVISTTPGRASQMNGGAAIATGDILLFLHGDTILPNHFDTLIRETLQDTRIIAGAFELRIDSQRRGVRLIERMVKMRSHFLSMPYGDQAIFLKTSIFQDIGGFPNLPIMEDFELIRCLRKEGKIAIIPALVITSGRRWEKLGVVKTTLINQLIVAGYFLGIPPEELVGWYRQTIKLKKY</sequence>
<protein>
    <recommendedName>
        <fullName evidence="9">4,4'-diaponeurosporenoate glycosyltransferase</fullName>
    </recommendedName>
</protein>
<feature type="domain" description="Glycosyltransferase 2-like" evidence="10">
    <location>
        <begin position="7"/>
        <end position="133"/>
    </location>
</feature>
<dbReference type="AlphaFoldDB" id="A0AAE3GRX4"/>
<evidence type="ECO:0000256" key="8">
    <source>
        <dbReference type="ARBA" id="ARBA00038120"/>
    </source>
</evidence>
<keyword evidence="4" id="KW-0808">Transferase</keyword>
<proteinExistence type="inferred from homology"/>
<reference evidence="11" key="1">
    <citation type="submission" date="2022-06" db="EMBL/GenBank/DDBJ databases">
        <title>New cyanobacteria of genus Symplocastrum in benthos of Lake Baikal.</title>
        <authorList>
            <person name="Sorokovikova E."/>
            <person name="Tikhonova I."/>
            <person name="Krasnopeev A."/>
            <person name="Evseev P."/>
            <person name="Gladkikh A."/>
            <person name="Belykh O."/>
        </authorList>
    </citation>
    <scope>NUCLEOTIDE SEQUENCE</scope>
    <source>
        <strain evidence="11">BBK-W-15</strain>
    </source>
</reference>
<dbReference type="InterPro" id="IPR029044">
    <property type="entry name" value="Nucleotide-diphossugar_trans"/>
</dbReference>
<dbReference type="EMBL" id="JAMZMM010000125">
    <property type="protein sequence ID" value="MCP2729565.1"/>
    <property type="molecule type" value="Genomic_DNA"/>
</dbReference>
<name>A0AAE3GRX4_9CYAN</name>
<dbReference type="GO" id="GO:0016757">
    <property type="term" value="F:glycosyltransferase activity"/>
    <property type="evidence" value="ECO:0007669"/>
    <property type="project" value="UniProtKB-KW"/>
</dbReference>
<keyword evidence="3" id="KW-0328">Glycosyltransferase</keyword>
<dbReference type="InterPro" id="IPR026461">
    <property type="entry name" value="Trfase_2_rSAM/seldom_assoc"/>
</dbReference>
<dbReference type="SUPFAM" id="SSF53448">
    <property type="entry name" value="Nucleotide-diphospho-sugar transferases"/>
    <property type="match status" value="1"/>
</dbReference>
<accession>A0AAE3GRX4</accession>